<keyword evidence="1" id="KW-0472">Membrane</keyword>
<dbReference type="Gene3D" id="1.10.510.10">
    <property type="entry name" value="Transferase(Phosphotransferase) domain 1"/>
    <property type="match status" value="1"/>
</dbReference>
<evidence type="ECO:0000313" key="3">
    <source>
        <dbReference type="Proteomes" id="UP001281761"/>
    </source>
</evidence>
<proteinExistence type="predicted"/>
<dbReference type="Proteomes" id="UP001281761">
    <property type="component" value="Unassembled WGS sequence"/>
</dbReference>
<reference evidence="2 3" key="1">
    <citation type="journal article" date="2022" name="bioRxiv">
        <title>Genomics of Preaxostyla Flagellates Illuminates Evolutionary Transitions and the Path Towards Mitochondrial Loss.</title>
        <authorList>
            <person name="Novak L.V.F."/>
            <person name="Treitli S.C."/>
            <person name="Pyrih J."/>
            <person name="Halakuc P."/>
            <person name="Pipaliya S.V."/>
            <person name="Vacek V."/>
            <person name="Brzon O."/>
            <person name="Soukal P."/>
            <person name="Eme L."/>
            <person name="Dacks J.B."/>
            <person name="Karnkowska A."/>
            <person name="Elias M."/>
            <person name="Hampl V."/>
        </authorList>
    </citation>
    <scope>NUCLEOTIDE SEQUENCE [LARGE SCALE GENOMIC DNA]</scope>
    <source>
        <strain evidence="2">NAU3</strain>
        <tissue evidence="2">Gut</tissue>
    </source>
</reference>
<keyword evidence="1" id="KW-0812">Transmembrane</keyword>
<dbReference type="SUPFAM" id="SSF56112">
    <property type="entry name" value="Protein kinase-like (PK-like)"/>
    <property type="match status" value="1"/>
</dbReference>
<organism evidence="2 3">
    <name type="scientific">Blattamonas nauphoetae</name>
    <dbReference type="NCBI Taxonomy" id="2049346"/>
    <lineage>
        <taxon>Eukaryota</taxon>
        <taxon>Metamonada</taxon>
        <taxon>Preaxostyla</taxon>
        <taxon>Oxymonadida</taxon>
        <taxon>Blattamonas</taxon>
    </lineage>
</organism>
<evidence type="ECO:0000313" key="2">
    <source>
        <dbReference type="EMBL" id="KAK2946085.1"/>
    </source>
</evidence>
<feature type="transmembrane region" description="Helical" evidence="1">
    <location>
        <begin position="325"/>
        <end position="349"/>
    </location>
</feature>
<dbReference type="InterPro" id="IPR011009">
    <property type="entry name" value="Kinase-like_dom_sf"/>
</dbReference>
<evidence type="ECO:0000256" key="1">
    <source>
        <dbReference type="SAM" id="Phobius"/>
    </source>
</evidence>
<dbReference type="EMBL" id="JARBJD010000238">
    <property type="protein sequence ID" value="KAK2946085.1"/>
    <property type="molecule type" value="Genomic_DNA"/>
</dbReference>
<gene>
    <name evidence="2" type="ORF">BLNAU_18993</name>
</gene>
<protein>
    <recommendedName>
        <fullName evidence="4">Protein kinase domain-containing protein</fullName>
    </recommendedName>
</protein>
<evidence type="ECO:0008006" key="4">
    <source>
        <dbReference type="Google" id="ProtNLM"/>
    </source>
</evidence>
<keyword evidence="1" id="KW-1133">Transmembrane helix</keyword>
<name>A0ABQ9X2T0_9EUKA</name>
<keyword evidence="3" id="KW-1185">Reference proteome</keyword>
<sequence length="651" mass="71898">MKKALLASQMVIESTQDVIVEKHVLPPTLVIPSTASLGDSPGLVSVAGTLLLEKLNIDVQIIALSFVLFDVKGGELEMDSVHISGVPSSSDVVDGIEGLCSWETGLVKLHDADMETHSCEFSSIGMGEIWMESSNLSLISTRILSSGARFSSFPSAQQDVMCKSGNITIHPSSSDTSDDHWISSTSDCSVVLNKGELKSPHFVPSLDVKNCRSTLSKKKDSFSVSIVGLKLIPCDLKLEVFESYSQSSKMNTDPVVIDLSFSSVESWNESDITLSVPSSDLSSLSSNEEWKARIVFGKDQHTASFTFLESLKNRKAEALQQSLPWLIPIIVCLSLLLLVIIIVVVIVIYRRRKASKSDSEALLSKQELNEVDEIKMEVEMQPYHTTNGVIAHKLDDPQTAMSSDEMEVTQAEFRPEKSRPLDDPVEALQCEGQFAVVTVDGQHTLYNRIHKGDGVGEGKRREIERKIVRGMLKMVEKHNLESGTRISPHWILLNRSDSVFIREESELEKQDHVKPSLPSNTHPSLSRLGVKDGIEEIRWRAPEQGEKEGEMKEGVEASKVMVFRLGLIIWEIETGLVPFGELDAVNAHRNLAAGIGLPLQKVSDGSMRELIEGCLQIDADLRLTLQQTLSKLDGMPEGSGKEELKDHFVKF</sequence>
<comment type="caution">
    <text evidence="2">The sequence shown here is derived from an EMBL/GenBank/DDBJ whole genome shotgun (WGS) entry which is preliminary data.</text>
</comment>
<accession>A0ABQ9X2T0</accession>